<evidence type="ECO:0000313" key="2">
    <source>
        <dbReference type="EMBL" id="CAB3227626.1"/>
    </source>
</evidence>
<evidence type="ECO:0000256" key="1">
    <source>
        <dbReference type="SAM" id="Coils"/>
    </source>
</evidence>
<reference evidence="2 3" key="1">
    <citation type="submission" date="2020-04" db="EMBL/GenBank/DDBJ databases">
        <authorList>
            <person name="Wallbank WR R."/>
            <person name="Pardo Diaz C."/>
            <person name="Kozak K."/>
            <person name="Martin S."/>
            <person name="Jiggins C."/>
            <person name="Moest M."/>
            <person name="Warren A I."/>
            <person name="Byers J.R.P. K."/>
            <person name="Montejo-Kovacevich G."/>
            <person name="Yen C E."/>
        </authorList>
    </citation>
    <scope>NUCLEOTIDE SEQUENCE [LARGE SCALE GENOMIC DNA]</scope>
</reference>
<keyword evidence="1" id="KW-0175">Coiled coil</keyword>
<dbReference type="AlphaFoldDB" id="A0A8S0Z6X7"/>
<protein>
    <submittedName>
        <fullName evidence="2">Uncharacterized protein</fullName>
    </submittedName>
</protein>
<organism evidence="2 3">
    <name type="scientific">Arctia plantaginis</name>
    <name type="common">Wood tiger moth</name>
    <name type="synonym">Phalaena plantaginis</name>
    <dbReference type="NCBI Taxonomy" id="874455"/>
    <lineage>
        <taxon>Eukaryota</taxon>
        <taxon>Metazoa</taxon>
        <taxon>Ecdysozoa</taxon>
        <taxon>Arthropoda</taxon>
        <taxon>Hexapoda</taxon>
        <taxon>Insecta</taxon>
        <taxon>Pterygota</taxon>
        <taxon>Neoptera</taxon>
        <taxon>Endopterygota</taxon>
        <taxon>Lepidoptera</taxon>
        <taxon>Glossata</taxon>
        <taxon>Ditrysia</taxon>
        <taxon>Noctuoidea</taxon>
        <taxon>Erebidae</taxon>
        <taxon>Arctiinae</taxon>
        <taxon>Arctia</taxon>
    </lineage>
</organism>
<proteinExistence type="predicted"/>
<sequence>MNFFENITLRRRRRSISGTESYNECSSRNTTIEGAKISAPNISVDEDDEIDDLKRQISELQSQLQAAHEEINNLSIENTDLKNTLEEINKKHSLVKKATKILSTEICTPIKKRNSRRSTPCKKSKPHTSTQCYKEDNSALETSIPRIPLVNTENQDKNLAQRQSTMRMAYKNETQSKLCILSTNTTNKILTRAENTFPNHQICHYLSPHCGIKQLLSNIHSSWLATTIVPMLPASHNAFPRPSPDYLVGGPIHKVQ</sequence>
<evidence type="ECO:0000313" key="3">
    <source>
        <dbReference type="Proteomes" id="UP000494106"/>
    </source>
</evidence>
<name>A0A8S0Z6X7_ARCPL</name>
<dbReference type="EMBL" id="CADEBC010000288">
    <property type="protein sequence ID" value="CAB3227626.1"/>
    <property type="molecule type" value="Genomic_DNA"/>
</dbReference>
<gene>
    <name evidence="2" type="ORF">APLA_LOCUS3333</name>
</gene>
<keyword evidence="3" id="KW-1185">Reference proteome</keyword>
<comment type="caution">
    <text evidence="2">The sequence shown here is derived from an EMBL/GenBank/DDBJ whole genome shotgun (WGS) entry which is preliminary data.</text>
</comment>
<accession>A0A8S0Z6X7</accession>
<dbReference type="Gene3D" id="1.20.5.1700">
    <property type="match status" value="1"/>
</dbReference>
<feature type="coiled-coil region" evidence="1">
    <location>
        <begin position="43"/>
        <end position="91"/>
    </location>
</feature>
<dbReference type="Proteomes" id="UP000494106">
    <property type="component" value="Unassembled WGS sequence"/>
</dbReference>
<dbReference type="OrthoDB" id="7490061at2759"/>